<feature type="domain" description="Amidase" evidence="1">
    <location>
        <begin position="30"/>
        <end position="460"/>
    </location>
</feature>
<gene>
    <name evidence="2" type="ORF">METZ01_LOCUS104771</name>
</gene>
<protein>
    <recommendedName>
        <fullName evidence="1">Amidase domain-containing protein</fullName>
    </recommendedName>
</protein>
<accession>A0A381WIX6</accession>
<dbReference type="Pfam" id="PF01425">
    <property type="entry name" value="Amidase"/>
    <property type="match status" value="1"/>
</dbReference>
<name>A0A381WIX6_9ZZZZ</name>
<dbReference type="InterPro" id="IPR036928">
    <property type="entry name" value="AS_sf"/>
</dbReference>
<dbReference type="InterPro" id="IPR020556">
    <property type="entry name" value="Amidase_CS"/>
</dbReference>
<dbReference type="PANTHER" id="PTHR11895">
    <property type="entry name" value="TRANSAMIDASE"/>
    <property type="match status" value="1"/>
</dbReference>
<proteinExistence type="predicted"/>
<dbReference type="PANTHER" id="PTHR11895:SF7">
    <property type="entry name" value="GLUTAMYL-TRNA(GLN) AMIDOTRANSFERASE SUBUNIT A, MITOCHONDRIAL"/>
    <property type="match status" value="1"/>
</dbReference>
<dbReference type="SUPFAM" id="SSF75304">
    <property type="entry name" value="Amidase signature (AS) enzymes"/>
    <property type="match status" value="1"/>
</dbReference>
<dbReference type="InterPro" id="IPR000120">
    <property type="entry name" value="Amidase"/>
</dbReference>
<dbReference type="AlphaFoldDB" id="A0A381WIX6"/>
<dbReference type="EMBL" id="UINC01011820">
    <property type="protein sequence ID" value="SVA51917.1"/>
    <property type="molecule type" value="Genomic_DNA"/>
</dbReference>
<dbReference type="Gene3D" id="3.90.1300.10">
    <property type="entry name" value="Amidase signature (AS) domain"/>
    <property type="match status" value="1"/>
</dbReference>
<evidence type="ECO:0000259" key="1">
    <source>
        <dbReference type="Pfam" id="PF01425"/>
    </source>
</evidence>
<evidence type="ECO:0000313" key="2">
    <source>
        <dbReference type="EMBL" id="SVA51917.1"/>
    </source>
</evidence>
<reference evidence="2" key="1">
    <citation type="submission" date="2018-05" db="EMBL/GenBank/DDBJ databases">
        <authorList>
            <person name="Lanie J.A."/>
            <person name="Ng W.-L."/>
            <person name="Kazmierczak K.M."/>
            <person name="Andrzejewski T.M."/>
            <person name="Davidsen T.M."/>
            <person name="Wayne K.J."/>
            <person name="Tettelin H."/>
            <person name="Glass J.I."/>
            <person name="Rusch D."/>
            <person name="Podicherti R."/>
            <person name="Tsui H.-C.T."/>
            <person name="Winkler M.E."/>
        </authorList>
    </citation>
    <scope>NUCLEOTIDE SEQUENCE</scope>
</reference>
<dbReference type="GO" id="GO:0003824">
    <property type="term" value="F:catalytic activity"/>
    <property type="evidence" value="ECO:0007669"/>
    <property type="project" value="InterPro"/>
</dbReference>
<dbReference type="InterPro" id="IPR023631">
    <property type="entry name" value="Amidase_dom"/>
</dbReference>
<organism evidence="2">
    <name type="scientific">marine metagenome</name>
    <dbReference type="NCBI Taxonomy" id="408172"/>
    <lineage>
        <taxon>unclassified sequences</taxon>
        <taxon>metagenomes</taxon>
        <taxon>ecological metagenomes</taxon>
    </lineage>
</organism>
<dbReference type="PROSITE" id="PS00571">
    <property type="entry name" value="AMIDASES"/>
    <property type="match status" value="1"/>
</dbReference>
<sequence>MENMDKRDLPFLTVGRLATLIESSEISPVEVTEAYLDRIRKINPLINAYITTADEQVLLDAEIAESEIANKRYLGPLHGIPFAVKDQFLTKGLTTTNGSQLLSDFVPDRDATVISKLKEAGGLLLGKLNMGEFAGGGIFNYPYGIPRNPWALDHTTGGSSSGSGGATSAYLCATSLGEDTGGSIRSPSSFCGLTGLRPSRGRVSRHGMFSAIWSMDTPGPITRNVEDCAITLQVIAGADPMDPYTEPIPVPDYRQHLTGEIKGIRIGIVKELLLDDYIDPQVKTSIVRATQKLEELGAIVEEVSIPLMKNAMSYLIQIPHTVTEMSAIYDNFVRTRLGEYNHDVQVNLLLGKILPAQIYYKAQKLRGLLREQTKNILRKFDLLVAQTDSEPAPVLTSGHMPSSKKEIIDKILRPIFSTVGFALVGLPAISIPCGFADVKGTKLPIGLQIAGRPFAESTVLRAAFAYEQATEWHKASPPI</sequence>